<dbReference type="InterPro" id="IPR011047">
    <property type="entry name" value="Quinoprotein_ADH-like_sf"/>
</dbReference>
<keyword evidence="3" id="KW-1185">Reference proteome</keyword>
<dbReference type="Gene3D" id="2.40.10.480">
    <property type="match status" value="2"/>
</dbReference>
<dbReference type="EMBL" id="BQKE01000004">
    <property type="protein sequence ID" value="GJM64169.1"/>
    <property type="molecule type" value="Genomic_DNA"/>
</dbReference>
<dbReference type="SMART" id="SM00564">
    <property type="entry name" value="PQQ"/>
    <property type="match status" value="12"/>
</dbReference>
<gene>
    <name evidence="2" type="ORF">PEDI_47210</name>
</gene>
<dbReference type="Proteomes" id="UP001310022">
    <property type="component" value="Unassembled WGS sequence"/>
</dbReference>
<accession>A0AAN4W1P8</accession>
<feature type="domain" description="Pyrrolo-quinoline quinone repeat" evidence="1">
    <location>
        <begin position="411"/>
        <end position="529"/>
    </location>
</feature>
<dbReference type="InterPro" id="IPR002372">
    <property type="entry name" value="PQQ_rpt_dom"/>
</dbReference>
<feature type="domain" description="Pyrrolo-quinoline quinone repeat" evidence="1">
    <location>
        <begin position="565"/>
        <end position="708"/>
    </location>
</feature>
<dbReference type="RefSeq" id="WP_338239254.1">
    <property type="nucleotide sequence ID" value="NZ_BQKE01000004.1"/>
</dbReference>
<sequence>MKKVFEIIVLLVGIFLWNNLRAQSTGIASVDLSRSSYKQQPTNEKNKAQRLQDLRAYVRYLSYLGVDLNPGRQYFSDHLSSPDLQKIESEAMDHQFEVLDRLFLDYHYHIPQLKNKLHQNPEISSVETYTNWGNLRGDQGQTGFTLQQGPLKGQLKWKFPLNHAQKSKAIYENGRIYVGTEGVTNRALCLDAKTGQVIWNSAHSSNQNQYKTARASSSPVLQGNKLFIRETGSMGNGGPAKELLVIDKNNGHLVEEIYAGHVDYRVGNAPFDLKGKVAVFAHSQQEIGASEATEAGGAQVFDSLVAVDIENKQRLWAKKIGTFFSEPQIQDNRVLVGNEKGQVRCYALNDGRLVWQFEAQTSVRSKIQYYQKQYFFSDAEGRIYGLDCKGAVKWTKQLPMDAKAFYPLSNLAFEGQSVYVGSSFKACFKLSVINGDIHWSNHTDDWIRTAPMVLETHVFVADLSGNVLSLDKEDGRESWKNKVSTHGFLGEFENSEDALMIIDGQHRLFSINPKDGEIQWAHSLLLTGKYQGQEVLADLVAGGPDFQSSAVVADRIAYVGGPQFLYAFDLKQGKLLWRYETAGQICGTPAYHQGRLFFGQQGGTDQFYCLDAQTGKVLWQTRTGWVWASPNVDDKNVYLSSVEGRFICLDQENGAKHWEYNSQSGAYPSPAIEGQRIVFGSWNGKYYCFDKSSGQMQWEYHISGHPDSGSAMICDGTFYGQGFISDQFHAIDMKTGKIKWGISIGSEWCNASPTTDGKFLFYSIYRPWLHQAPFPSHTFCVDAQSGKQRYKLPFAGGLTAPVICQDRVFSASTTDPYLRAWNKADGEILWQYKMGGRAEEACLTISGNHALIPCTDGFLYVFD</sequence>
<dbReference type="Gene3D" id="2.130.10.10">
    <property type="entry name" value="YVTN repeat-like/Quinoprotein amine dehydrogenase"/>
    <property type="match status" value="2"/>
</dbReference>
<reference evidence="2 3" key="1">
    <citation type="submission" date="2021-12" db="EMBL/GenBank/DDBJ databases">
        <title>Genome sequencing of bacteria with rrn-lacking chromosome and rrn-plasmid.</title>
        <authorList>
            <person name="Anda M."/>
            <person name="Iwasaki W."/>
        </authorList>
    </citation>
    <scope>NUCLEOTIDE SEQUENCE [LARGE SCALE GENOMIC DNA]</scope>
    <source>
        <strain evidence="2 3">NBRC 15940</strain>
    </source>
</reference>
<evidence type="ECO:0000313" key="3">
    <source>
        <dbReference type="Proteomes" id="UP001310022"/>
    </source>
</evidence>
<comment type="caution">
    <text evidence="2">The sequence shown here is derived from an EMBL/GenBank/DDBJ whole genome shotgun (WGS) entry which is preliminary data.</text>
</comment>
<dbReference type="PANTHER" id="PTHR34512">
    <property type="entry name" value="CELL SURFACE PROTEIN"/>
    <property type="match status" value="1"/>
</dbReference>
<evidence type="ECO:0000313" key="2">
    <source>
        <dbReference type="EMBL" id="GJM64169.1"/>
    </source>
</evidence>
<dbReference type="Pfam" id="PF13360">
    <property type="entry name" value="PQQ_2"/>
    <property type="match status" value="4"/>
</dbReference>
<dbReference type="InterPro" id="IPR018391">
    <property type="entry name" value="PQQ_b-propeller_rpt"/>
</dbReference>
<dbReference type="PANTHER" id="PTHR34512:SF30">
    <property type="entry name" value="OUTER MEMBRANE PROTEIN ASSEMBLY FACTOR BAMB"/>
    <property type="match status" value="1"/>
</dbReference>
<evidence type="ECO:0000259" key="1">
    <source>
        <dbReference type="Pfam" id="PF13360"/>
    </source>
</evidence>
<protein>
    <recommendedName>
        <fullName evidence="1">Pyrrolo-quinoline quinone repeat domain-containing protein</fullName>
    </recommendedName>
</protein>
<organism evidence="2 3">
    <name type="scientific">Persicobacter diffluens</name>
    <dbReference type="NCBI Taxonomy" id="981"/>
    <lineage>
        <taxon>Bacteria</taxon>
        <taxon>Pseudomonadati</taxon>
        <taxon>Bacteroidota</taxon>
        <taxon>Cytophagia</taxon>
        <taxon>Cytophagales</taxon>
        <taxon>Persicobacteraceae</taxon>
        <taxon>Persicobacter</taxon>
    </lineage>
</organism>
<proteinExistence type="predicted"/>
<dbReference type="InterPro" id="IPR015943">
    <property type="entry name" value="WD40/YVTN_repeat-like_dom_sf"/>
</dbReference>
<feature type="domain" description="Pyrrolo-quinoline quinone repeat" evidence="1">
    <location>
        <begin position="153"/>
        <end position="322"/>
    </location>
</feature>
<name>A0AAN4W1P8_9BACT</name>
<feature type="domain" description="Pyrrolo-quinoline quinone repeat" evidence="1">
    <location>
        <begin position="780"/>
        <end position="840"/>
    </location>
</feature>
<dbReference type="SUPFAM" id="SSF50998">
    <property type="entry name" value="Quinoprotein alcohol dehydrogenase-like"/>
    <property type="match status" value="3"/>
</dbReference>
<dbReference type="AlphaFoldDB" id="A0AAN4W1P8"/>